<dbReference type="GO" id="GO:0016740">
    <property type="term" value="F:transferase activity"/>
    <property type="evidence" value="ECO:0007669"/>
    <property type="project" value="TreeGrafter"/>
</dbReference>
<dbReference type="PANTHER" id="PTHR13754:SF13">
    <property type="entry name" value="METALLO-BETA-LACTAMASE SUPERFAMILY PROTEIN (AFU_ORTHOLOGUE AFUA_3G07630)"/>
    <property type="match status" value="1"/>
</dbReference>
<sequence length="261" mass="28650">MLFILEEFIKSPASQSITTTSVFSRGAVKILIVVLVDNNQYMEGLETAWGLSIYVEVNETKILFDTGPEPGILERNAKRLGIDLSKVDFVVISHVHGDHTGGLGYIASVKPGVKVFIPPEPGLQSYVEKLGLTTIVINRTTEIAENVYIVQPLYGPPIEEALAIKTSRGLIILVGCSHPGVVNIAKQAVKDIGIKPYMIIGGFHMWGASRQEIEEVSKELIEIGVEKIYPIHCSGNEIRHYLEVHYPDKYGDGGVGLSLRQ</sequence>
<proteinExistence type="predicted"/>
<dbReference type="InterPro" id="IPR052926">
    <property type="entry name" value="Metallo-beta-lactamase_dom"/>
</dbReference>
<gene>
    <name evidence="2" type="ORF">ENO26_06890</name>
</gene>
<dbReference type="Gene3D" id="3.60.15.10">
    <property type="entry name" value="Ribonuclease Z/Hydroxyacylglutathione hydrolase-like"/>
    <property type="match status" value="1"/>
</dbReference>
<dbReference type="PANTHER" id="PTHR13754">
    <property type="entry name" value="METALLO-BETA-LACTAMASE SUPERFAMILY PROTEIN"/>
    <property type="match status" value="1"/>
</dbReference>
<accession>A0A7J2U348</accession>
<comment type="caution">
    <text evidence="2">The sequence shown here is derived from an EMBL/GenBank/DDBJ whole genome shotgun (WGS) entry which is preliminary data.</text>
</comment>
<dbReference type="GO" id="GO:0016787">
    <property type="term" value="F:hydrolase activity"/>
    <property type="evidence" value="ECO:0007669"/>
    <property type="project" value="UniProtKB-KW"/>
</dbReference>
<organism evidence="2">
    <name type="scientific">Ignisphaera aggregans</name>
    <dbReference type="NCBI Taxonomy" id="334771"/>
    <lineage>
        <taxon>Archaea</taxon>
        <taxon>Thermoproteota</taxon>
        <taxon>Thermoprotei</taxon>
        <taxon>Desulfurococcales</taxon>
        <taxon>Desulfurococcaceae</taxon>
        <taxon>Ignisphaera</taxon>
    </lineage>
</organism>
<reference evidence="2" key="1">
    <citation type="journal article" date="2020" name="mSystems">
        <title>Genome- and Community-Level Interaction Insights into Carbon Utilization and Element Cycling Functions of Hydrothermarchaeota in Hydrothermal Sediment.</title>
        <authorList>
            <person name="Zhou Z."/>
            <person name="Liu Y."/>
            <person name="Xu W."/>
            <person name="Pan J."/>
            <person name="Luo Z.H."/>
            <person name="Li M."/>
        </authorList>
    </citation>
    <scope>NUCLEOTIDE SEQUENCE [LARGE SCALE GENOMIC DNA]</scope>
    <source>
        <strain evidence="2">SpSt-125</strain>
    </source>
</reference>
<feature type="domain" description="Metallo-beta-lactamase" evidence="1">
    <location>
        <begin position="49"/>
        <end position="232"/>
    </location>
</feature>
<dbReference type="EMBL" id="DSEU01000045">
    <property type="protein sequence ID" value="HEM67270.1"/>
    <property type="molecule type" value="Genomic_DNA"/>
</dbReference>
<dbReference type="Pfam" id="PF00753">
    <property type="entry name" value="Lactamase_B"/>
    <property type="match status" value="1"/>
</dbReference>
<dbReference type="SMART" id="SM00849">
    <property type="entry name" value="Lactamase_B"/>
    <property type="match status" value="1"/>
</dbReference>
<protein>
    <submittedName>
        <fullName evidence="2">MBL fold metallo-hydrolase</fullName>
    </submittedName>
</protein>
<dbReference type="InterPro" id="IPR041712">
    <property type="entry name" value="DHPS-like_MBL-fold"/>
</dbReference>
<dbReference type="InterPro" id="IPR001279">
    <property type="entry name" value="Metallo-B-lactamas"/>
</dbReference>
<name>A0A7J2U348_9CREN</name>
<evidence type="ECO:0000313" key="2">
    <source>
        <dbReference type="EMBL" id="HEM67270.1"/>
    </source>
</evidence>
<dbReference type="SUPFAM" id="SSF56281">
    <property type="entry name" value="Metallo-hydrolase/oxidoreductase"/>
    <property type="match status" value="1"/>
</dbReference>
<dbReference type="InterPro" id="IPR036866">
    <property type="entry name" value="RibonucZ/Hydroxyglut_hydro"/>
</dbReference>
<dbReference type="CDD" id="cd07713">
    <property type="entry name" value="DHPS-like_MBL-fold"/>
    <property type="match status" value="1"/>
</dbReference>
<keyword evidence="2" id="KW-0378">Hydrolase</keyword>
<dbReference type="AlphaFoldDB" id="A0A7J2U348"/>
<evidence type="ECO:0000259" key="1">
    <source>
        <dbReference type="SMART" id="SM00849"/>
    </source>
</evidence>